<evidence type="ECO:0000313" key="2">
    <source>
        <dbReference type="Proteomes" id="UP000604046"/>
    </source>
</evidence>
<dbReference type="AlphaFoldDB" id="A0A812I310"/>
<sequence length="449" mass="49198">MGIKCLQFGLDNTALALLEHGVEGCRLEWKDLDRFARKSWSWGHYGYVRCACPSGSWQTCDGCSWGFGRENDVWMPDWDEPLEDAKATALDIAEMPFTEALFTAIRSDNCLPGLEVADEVWARLLDIAVLLGDKDLASQCAPRCPWKPLRRWRARDLICWSYTDISIPEPAILEAAVGAGLDLAHLRGPYGVSLRQALVLSGELQLLERIGGLLQSKDSPGRVGPRNNGRALPIGWLVEAHGPNAHRVSWTRLELVRLAGLGHAGRINERVAADLFCLTCRKPRTALSHCTMLDLCIFGGQARCAELGGLMGASLGDRSNLMCLNPICGDSQCGPSYLKVHRFSTPSFFVKVAPLAERQAAAALALARALRASWCQSSDQMGVGLHQTLLAWADGRTSRFRFLVSKILTFAAHRPALADQLSACVRLLLGEWEAFQEVTALASFTEAVA</sequence>
<dbReference type="Proteomes" id="UP000604046">
    <property type="component" value="Unassembled WGS sequence"/>
</dbReference>
<protein>
    <submittedName>
        <fullName evidence="1">Uncharacterized protein</fullName>
    </submittedName>
</protein>
<keyword evidence="2" id="KW-1185">Reference proteome</keyword>
<name>A0A812I310_9DINO</name>
<organism evidence="1 2">
    <name type="scientific">Symbiodinium natans</name>
    <dbReference type="NCBI Taxonomy" id="878477"/>
    <lineage>
        <taxon>Eukaryota</taxon>
        <taxon>Sar</taxon>
        <taxon>Alveolata</taxon>
        <taxon>Dinophyceae</taxon>
        <taxon>Suessiales</taxon>
        <taxon>Symbiodiniaceae</taxon>
        <taxon>Symbiodinium</taxon>
    </lineage>
</organism>
<comment type="caution">
    <text evidence="1">The sequence shown here is derived from an EMBL/GenBank/DDBJ whole genome shotgun (WGS) entry which is preliminary data.</text>
</comment>
<reference evidence="1" key="1">
    <citation type="submission" date="2021-02" db="EMBL/GenBank/DDBJ databases">
        <authorList>
            <person name="Dougan E. K."/>
            <person name="Rhodes N."/>
            <person name="Thang M."/>
            <person name="Chan C."/>
        </authorList>
    </citation>
    <scope>NUCLEOTIDE SEQUENCE</scope>
</reference>
<gene>
    <name evidence="1" type="ORF">SNAT2548_LOCUS2487</name>
</gene>
<dbReference type="OrthoDB" id="413608at2759"/>
<proteinExistence type="predicted"/>
<accession>A0A812I310</accession>
<evidence type="ECO:0000313" key="1">
    <source>
        <dbReference type="EMBL" id="CAE6970430.1"/>
    </source>
</evidence>
<dbReference type="EMBL" id="CAJNDS010000147">
    <property type="protein sequence ID" value="CAE6970430.1"/>
    <property type="molecule type" value="Genomic_DNA"/>
</dbReference>